<keyword evidence="1" id="KW-0472">Membrane</keyword>
<reference evidence="2" key="1">
    <citation type="submission" date="2019-08" db="EMBL/GenBank/DDBJ databases">
        <authorList>
            <person name="Kucharzyk K."/>
            <person name="Murdoch R.W."/>
            <person name="Higgins S."/>
            <person name="Loffler F."/>
        </authorList>
    </citation>
    <scope>NUCLEOTIDE SEQUENCE</scope>
</reference>
<evidence type="ECO:0000256" key="1">
    <source>
        <dbReference type="SAM" id="Phobius"/>
    </source>
</evidence>
<comment type="caution">
    <text evidence="2">The sequence shown here is derived from an EMBL/GenBank/DDBJ whole genome shotgun (WGS) entry which is preliminary data.</text>
</comment>
<evidence type="ECO:0000313" key="2">
    <source>
        <dbReference type="EMBL" id="MPM84654.1"/>
    </source>
</evidence>
<feature type="transmembrane region" description="Helical" evidence="1">
    <location>
        <begin position="9"/>
        <end position="28"/>
    </location>
</feature>
<gene>
    <name evidence="2" type="ORF">SDC9_131727</name>
</gene>
<protein>
    <submittedName>
        <fullName evidence="2">Uncharacterized protein</fullName>
    </submittedName>
</protein>
<sequence length="65" mass="7372">MEGKILKRFILATSIWTVTIMALIAYASNMISNMASSILTVIGLVILWLLVNSFIISHFFKRNVR</sequence>
<dbReference type="EMBL" id="VSSQ01033147">
    <property type="protein sequence ID" value="MPM84654.1"/>
    <property type="molecule type" value="Genomic_DNA"/>
</dbReference>
<keyword evidence="1" id="KW-0812">Transmembrane</keyword>
<keyword evidence="1" id="KW-1133">Transmembrane helix</keyword>
<proteinExistence type="predicted"/>
<organism evidence="2">
    <name type="scientific">bioreactor metagenome</name>
    <dbReference type="NCBI Taxonomy" id="1076179"/>
    <lineage>
        <taxon>unclassified sequences</taxon>
        <taxon>metagenomes</taxon>
        <taxon>ecological metagenomes</taxon>
    </lineage>
</organism>
<feature type="transmembrane region" description="Helical" evidence="1">
    <location>
        <begin position="34"/>
        <end position="60"/>
    </location>
</feature>
<name>A0A645D5R2_9ZZZZ</name>
<accession>A0A645D5R2</accession>
<dbReference type="AlphaFoldDB" id="A0A645D5R2"/>